<feature type="domain" description="PAS" evidence="9">
    <location>
        <begin position="1013"/>
        <end position="1084"/>
    </location>
</feature>
<evidence type="ECO:0000259" key="9">
    <source>
        <dbReference type="PROSITE" id="PS50112"/>
    </source>
</evidence>
<dbReference type="PROSITE" id="PS50112">
    <property type="entry name" value="PAS"/>
    <property type="match status" value="9"/>
</dbReference>
<dbReference type="Gene3D" id="2.10.70.100">
    <property type="match status" value="1"/>
</dbReference>
<dbReference type="InterPro" id="IPR000014">
    <property type="entry name" value="PAS"/>
</dbReference>
<feature type="domain" description="PAC" evidence="10">
    <location>
        <begin position="1341"/>
        <end position="1394"/>
    </location>
</feature>
<dbReference type="InterPro" id="IPR013655">
    <property type="entry name" value="PAS_fold_3"/>
</dbReference>
<proteinExistence type="predicted"/>
<dbReference type="SUPFAM" id="SSF55874">
    <property type="entry name" value="ATPase domain of HSP90 chaperone/DNA topoisomerase II/histidine kinase"/>
    <property type="match status" value="1"/>
</dbReference>
<feature type="domain" description="PAC" evidence="10">
    <location>
        <begin position="960"/>
        <end position="1012"/>
    </location>
</feature>
<comment type="caution">
    <text evidence="11">The sequence shown here is derived from an EMBL/GenBank/DDBJ whole genome shotgun (WGS) entry which is preliminary data.</text>
</comment>
<dbReference type="Pfam" id="PF02518">
    <property type="entry name" value="HATPase_c"/>
    <property type="match status" value="1"/>
</dbReference>
<evidence type="ECO:0000259" key="10">
    <source>
        <dbReference type="PROSITE" id="PS50113"/>
    </source>
</evidence>
<keyword evidence="3" id="KW-0597">Phosphoprotein</keyword>
<evidence type="ECO:0000256" key="5">
    <source>
        <dbReference type="ARBA" id="ARBA00022777"/>
    </source>
</evidence>
<reference evidence="12" key="1">
    <citation type="journal article" date="2019" name="Int. J. Syst. Evol. Microbiol.">
        <title>The Global Catalogue of Microorganisms (GCM) 10K type strain sequencing project: providing services to taxonomists for standard genome sequencing and annotation.</title>
        <authorList>
            <consortium name="The Broad Institute Genomics Platform"/>
            <consortium name="The Broad Institute Genome Sequencing Center for Infectious Disease"/>
            <person name="Wu L."/>
            <person name="Ma J."/>
        </authorList>
    </citation>
    <scope>NUCLEOTIDE SEQUENCE [LARGE SCALE GENOMIC DNA]</scope>
    <source>
        <strain evidence="12">JCM 17630</strain>
    </source>
</reference>
<organism evidence="11 12">
    <name type="scientific">Postechiella marina</name>
    <dbReference type="NCBI Taxonomy" id="943941"/>
    <lineage>
        <taxon>Bacteria</taxon>
        <taxon>Pseudomonadati</taxon>
        <taxon>Bacteroidota</taxon>
        <taxon>Flavobacteriia</taxon>
        <taxon>Flavobacteriales</taxon>
        <taxon>Flavobacteriaceae</taxon>
        <taxon>Postechiella</taxon>
    </lineage>
</organism>
<keyword evidence="6" id="KW-0175">Coiled coil</keyword>
<feature type="transmembrane region" description="Helical" evidence="7">
    <location>
        <begin position="59"/>
        <end position="80"/>
    </location>
</feature>
<feature type="transmembrane region" description="Helical" evidence="7">
    <location>
        <begin position="6"/>
        <end position="22"/>
    </location>
</feature>
<dbReference type="Pfam" id="PF00989">
    <property type="entry name" value="PAS"/>
    <property type="match status" value="3"/>
</dbReference>
<dbReference type="Gene3D" id="3.30.450.20">
    <property type="entry name" value="PAS domain"/>
    <property type="match status" value="10"/>
</dbReference>
<dbReference type="RefSeq" id="WP_344785836.1">
    <property type="nucleotide sequence ID" value="NZ_BAABCA010000001.1"/>
</dbReference>
<dbReference type="SUPFAM" id="SSF55785">
    <property type="entry name" value="PYP-like sensor domain (PAS domain)"/>
    <property type="match status" value="10"/>
</dbReference>
<dbReference type="Gene3D" id="1.10.287.130">
    <property type="match status" value="1"/>
</dbReference>
<dbReference type="InterPro" id="IPR036890">
    <property type="entry name" value="HATPase_C_sf"/>
</dbReference>
<dbReference type="Proteomes" id="UP001501496">
    <property type="component" value="Unassembled WGS sequence"/>
</dbReference>
<dbReference type="InterPro" id="IPR013656">
    <property type="entry name" value="PAS_4"/>
</dbReference>
<keyword evidence="7" id="KW-0812">Transmembrane</keyword>
<keyword evidence="12" id="KW-1185">Reference proteome</keyword>
<dbReference type="Pfam" id="PF20973">
    <property type="entry name" value="VUPS"/>
    <property type="match status" value="1"/>
</dbReference>
<feature type="domain" description="PAS" evidence="9">
    <location>
        <begin position="1395"/>
        <end position="1469"/>
    </location>
</feature>
<dbReference type="SMART" id="SM00086">
    <property type="entry name" value="PAC"/>
    <property type="match status" value="7"/>
</dbReference>
<dbReference type="Pfam" id="PF13426">
    <property type="entry name" value="PAS_9"/>
    <property type="match status" value="1"/>
</dbReference>
<dbReference type="PANTHER" id="PTHR43304:SF1">
    <property type="entry name" value="PAC DOMAIN-CONTAINING PROTEIN"/>
    <property type="match status" value="1"/>
</dbReference>
<feature type="domain" description="PAC" evidence="10">
    <location>
        <begin position="1086"/>
        <end position="1140"/>
    </location>
</feature>
<dbReference type="InterPro" id="IPR035965">
    <property type="entry name" value="PAS-like_dom_sf"/>
</dbReference>
<keyword evidence="4" id="KW-0808">Transferase</keyword>
<feature type="coiled-coil region" evidence="6">
    <location>
        <begin position="1378"/>
        <end position="1405"/>
    </location>
</feature>
<dbReference type="Pfam" id="PF08448">
    <property type="entry name" value="PAS_4"/>
    <property type="match status" value="2"/>
</dbReference>
<feature type="domain" description="PAS" evidence="9">
    <location>
        <begin position="508"/>
        <end position="579"/>
    </location>
</feature>
<dbReference type="SMART" id="SM00091">
    <property type="entry name" value="PAS"/>
    <property type="match status" value="9"/>
</dbReference>
<dbReference type="PROSITE" id="PS50113">
    <property type="entry name" value="PAC"/>
    <property type="match status" value="6"/>
</dbReference>
<name>A0ABP8BYN7_9FLAO</name>
<dbReference type="InterPro" id="IPR036097">
    <property type="entry name" value="HisK_dim/P_sf"/>
</dbReference>
<feature type="transmembrane region" description="Helical" evidence="7">
    <location>
        <begin position="167"/>
        <end position="189"/>
    </location>
</feature>
<accession>A0ABP8BYN7</accession>
<keyword evidence="7" id="KW-1133">Transmembrane helix</keyword>
<dbReference type="SUPFAM" id="SSF47384">
    <property type="entry name" value="Homodimeric domain of signal transducing histidine kinase"/>
    <property type="match status" value="1"/>
</dbReference>
<dbReference type="InterPro" id="IPR013767">
    <property type="entry name" value="PAS_fold"/>
</dbReference>
<dbReference type="SMART" id="SM00387">
    <property type="entry name" value="HATPase_c"/>
    <property type="match status" value="1"/>
</dbReference>
<dbReference type="EC" id="2.7.13.3" evidence="2"/>
<dbReference type="Pfam" id="PF00512">
    <property type="entry name" value="HisKA"/>
    <property type="match status" value="1"/>
</dbReference>
<dbReference type="Pfam" id="PF08447">
    <property type="entry name" value="PAS_3"/>
    <property type="match status" value="4"/>
</dbReference>
<protein>
    <recommendedName>
        <fullName evidence="2">histidine kinase</fullName>
        <ecNumber evidence="2">2.7.13.3</ecNumber>
    </recommendedName>
</protein>
<sequence>MNIYITIIAEFLLIASCILLLFKFRNKIGLAPLYILLGAIQYLQANLERSFNLPVFNDYTIYPNSIILFSAVLFATLLIYIREGAASSRTLLFGIIISNIIMTLIFEITYIQQIIDIQINNIPDYSVNLVKVNTKYFLSGTLILILDFVLLAIIFQYLVEKVNKLPFFLTLFISLFSILIFDALIYNLVLFYGSPTFAKSLISHLIGKSISALIFSVILYFYLKYFDKKNTTTPFIENKNQGLFSFIKYRKRYAALKIEKDEIEQKFAFKLETTLDNISDGFINLDTNWRYTYLNKKAADFIGRPASSLIGKHIWKEFPEGVGSTFYNAYYKAAETQKMQYFEEYYEPLDKWFENRVYPTLDGITIYFTDITEKKKADLNNQMLLSLIETSDSFIGLSTLEGKPLYLNSNGKKLIGLEPKDILPQSIKDVFPENYKTTIEKEHIPTIFKTGKWNGEVNFKHSKTKKLIPIEMSGFLIKDASIKKPIALGIVATDITERKKAEDKLIKSEKLFKRLTSKAPAAIFQTDAQGNCNYVNAQWLKYAGLTYEEAMGTGWSKALHPDDEKRIIEEWQEYMLADENELETEFRFLHKDNHVTWVSVKTVGTYDAQNNLYGYIGMALETTERKNAEEKLINSELLFRELTSNAPVGIFKMQIDGTCNYVNEQWVEYADMSFKDAMGFGWAEAIHPEDRNRVLNSWMQVVPSGDEFYAEFRFLNKTGQIKWMSVKAVGNINAKNELYGYIGICLDITQRKEAEEQLKESEKYLENIINNIGDPVFVKDSQSRMVLVNDALCSIFNSTRAEILGKTLAENVPPEERERFLNDDRQIINSGIETVNEETVCLNKIDTITISTKKTRFIDSTGNKFIIGVIRDITERKKSEIKMAEMQRKVESAIRIGKIGYWSWNILKDKVFWSDLIYELYDVDKSTDLKYSTVLSTVHPEDQSFHKRLVKDRITNKSTDSFEYRVLRRDNTIRYVRAQMEVIDDEFGNAIEFQGTVIDITEKKLAELNLIDSEKLFKRLTSSAPVAIFQADTEGACNYVNKEWIKYTGRTFEESMDFGWAEAIIPEDKEKTLKEWLHFVFNKEEEDIEILFRSLHKNGSVSWLSNKAIKTYDANNNFNGIIGMTIDVTNQKKAAEAEINNKKYLNNILNNIGDPIFVKDDQSKLLIANDAFCKIFNLNRLDIIGKNLDKTINPKEQEHFLKIDKQVLSTGIENINEETLTLNGKTPLIFSTKKTRFIDSEGNKLLIGVIRDITEQKQVSEEIRRAHQRLTTHLNNSPVAIIEWDENLIIRNWSSQAENIFGWEVQEVIGKKFKDINLVYKEDARQTIKVCSELIQGVVNSNKSINRNNTKSKKLIYCEWHNSVLRNKDGEIDTIFSLVQDITERTEYEKNLKESEDKLSKIFQSNIIGFSIINSNQVRVDVNETMAKMLETTREHLIGKSFDDAQIEIHDEAYYEQKNRILGKLLKNGYLSNETVHRTLVSGKRLSLLVSVEPLEIAGETHALFAVIDISDKVKVELELENYRSNLEKLVKLRTSELEKEKQKAQSADLMKSAFLATMSHELRTPMNSIIGFTSILLKEFAGPLNNEQKKQLNMVKTSGNHLLGLINDILDISKIEAGKLKVSLYPFNYITTLQKTLDFILPQASKKGLSITSEIREIKLILNSDERRVEQVLLNLLSNAIKFSNKGNIHINVFRKDNFVITQVIDQGIGISKEDLANLFKPFIQIESGLSRSHEGTGLGLAISKNLIEKLGGSISVESTKGKGSNFTFKLPIKLTS</sequence>
<dbReference type="InterPro" id="IPR004358">
    <property type="entry name" value="Sig_transdc_His_kin-like_C"/>
</dbReference>
<dbReference type="InterPro" id="IPR001610">
    <property type="entry name" value="PAC"/>
</dbReference>
<evidence type="ECO:0000256" key="3">
    <source>
        <dbReference type="ARBA" id="ARBA00022553"/>
    </source>
</evidence>
<evidence type="ECO:0000313" key="12">
    <source>
        <dbReference type="Proteomes" id="UP001501496"/>
    </source>
</evidence>
<evidence type="ECO:0000256" key="4">
    <source>
        <dbReference type="ARBA" id="ARBA00022679"/>
    </source>
</evidence>
<feature type="domain" description="PAC" evidence="10">
    <location>
        <begin position="708"/>
        <end position="760"/>
    </location>
</feature>
<feature type="domain" description="PAS" evidence="9">
    <location>
        <begin position="380"/>
        <end position="451"/>
    </location>
</feature>
<dbReference type="PROSITE" id="PS50109">
    <property type="entry name" value="HIS_KIN"/>
    <property type="match status" value="1"/>
</dbReference>
<keyword evidence="7" id="KW-0472">Membrane</keyword>
<dbReference type="InterPro" id="IPR048533">
    <property type="entry name" value="VUPS"/>
</dbReference>
<evidence type="ECO:0000256" key="1">
    <source>
        <dbReference type="ARBA" id="ARBA00000085"/>
    </source>
</evidence>
<feature type="transmembrane region" description="Helical" evidence="7">
    <location>
        <begin position="135"/>
        <end position="155"/>
    </location>
</feature>
<feature type="domain" description="PAS" evidence="9">
    <location>
        <begin position="1266"/>
        <end position="1342"/>
    </location>
</feature>
<keyword evidence="5" id="KW-0418">Kinase</keyword>
<feature type="domain" description="PAC" evidence="10">
    <location>
        <begin position="1213"/>
        <end position="1265"/>
    </location>
</feature>
<dbReference type="InterPro" id="IPR052162">
    <property type="entry name" value="Sensor_kinase/Photoreceptor"/>
</dbReference>
<dbReference type="InterPro" id="IPR003661">
    <property type="entry name" value="HisK_dim/P_dom"/>
</dbReference>
<feature type="transmembrane region" description="Helical" evidence="7">
    <location>
        <begin position="201"/>
        <end position="223"/>
    </location>
</feature>
<dbReference type="Gene3D" id="3.30.565.10">
    <property type="entry name" value="Histidine kinase-like ATPase, C-terminal domain"/>
    <property type="match status" value="1"/>
</dbReference>
<dbReference type="InterPro" id="IPR003594">
    <property type="entry name" value="HATPase_dom"/>
</dbReference>
<dbReference type="CDD" id="cd00082">
    <property type="entry name" value="HisKA"/>
    <property type="match status" value="1"/>
</dbReference>
<dbReference type="InterPro" id="IPR005467">
    <property type="entry name" value="His_kinase_dom"/>
</dbReference>
<feature type="transmembrane region" description="Helical" evidence="7">
    <location>
        <begin position="92"/>
        <end position="115"/>
    </location>
</feature>
<evidence type="ECO:0000256" key="6">
    <source>
        <dbReference type="SAM" id="Coils"/>
    </source>
</evidence>
<feature type="domain" description="PAS" evidence="9">
    <location>
        <begin position="270"/>
        <end position="318"/>
    </location>
</feature>
<dbReference type="PANTHER" id="PTHR43304">
    <property type="entry name" value="PHYTOCHROME-LIKE PROTEIN CPH1"/>
    <property type="match status" value="1"/>
</dbReference>
<evidence type="ECO:0000259" key="8">
    <source>
        <dbReference type="PROSITE" id="PS50109"/>
    </source>
</evidence>
<feature type="domain" description="PAS" evidence="9">
    <location>
        <begin position="635"/>
        <end position="705"/>
    </location>
</feature>
<dbReference type="NCBIfam" id="TIGR00229">
    <property type="entry name" value="sensory_box"/>
    <property type="match status" value="9"/>
</dbReference>
<dbReference type="CDD" id="cd16922">
    <property type="entry name" value="HATPase_EvgS-ArcB-TorS-like"/>
    <property type="match status" value="1"/>
</dbReference>
<feature type="domain" description="PAC" evidence="10">
    <location>
        <begin position="582"/>
        <end position="634"/>
    </location>
</feature>
<evidence type="ECO:0000256" key="7">
    <source>
        <dbReference type="SAM" id="Phobius"/>
    </source>
</evidence>
<evidence type="ECO:0000256" key="2">
    <source>
        <dbReference type="ARBA" id="ARBA00012438"/>
    </source>
</evidence>
<feature type="domain" description="PAS" evidence="9">
    <location>
        <begin position="761"/>
        <end position="831"/>
    </location>
</feature>
<dbReference type="InterPro" id="IPR000700">
    <property type="entry name" value="PAS-assoc_C"/>
</dbReference>
<dbReference type="EMBL" id="BAABCA010000001">
    <property type="protein sequence ID" value="GAA4230511.1"/>
    <property type="molecule type" value="Genomic_DNA"/>
</dbReference>
<dbReference type="SMART" id="SM00388">
    <property type="entry name" value="HisKA"/>
    <property type="match status" value="1"/>
</dbReference>
<feature type="domain" description="PAS" evidence="9">
    <location>
        <begin position="1141"/>
        <end position="1211"/>
    </location>
</feature>
<gene>
    <name evidence="11" type="ORF">GCM10022291_00860</name>
</gene>
<evidence type="ECO:0000313" key="11">
    <source>
        <dbReference type="EMBL" id="GAA4230511.1"/>
    </source>
</evidence>
<dbReference type="PRINTS" id="PR00344">
    <property type="entry name" value="BCTRLSENSOR"/>
</dbReference>
<dbReference type="CDD" id="cd00130">
    <property type="entry name" value="PAS"/>
    <property type="match status" value="9"/>
</dbReference>
<comment type="catalytic activity">
    <reaction evidence="1">
        <text>ATP + protein L-histidine = ADP + protein N-phospho-L-histidine.</text>
        <dbReference type="EC" id="2.7.13.3"/>
    </reaction>
</comment>
<feature type="domain" description="Histidine kinase" evidence="8">
    <location>
        <begin position="1558"/>
        <end position="1776"/>
    </location>
</feature>